<dbReference type="EMBL" id="FQXS01000026">
    <property type="protein sequence ID" value="SHI05512.1"/>
    <property type="molecule type" value="Genomic_DNA"/>
</dbReference>
<evidence type="ECO:0000313" key="2">
    <source>
        <dbReference type="EMBL" id="SHI05512.1"/>
    </source>
</evidence>
<dbReference type="InterPro" id="IPR013783">
    <property type="entry name" value="Ig-like_fold"/>
</dbReference>
<accession>A0A1M5Y0J1</accession>
<dbReference type="STRING" id="1121409.SAMN02745124_03512"/>
<dbReference type="Gene3D" id="2.60.40.10">
    <property type="entry name" value="Immunoglobulins"/>
    <property type="match status" value="2"/>
</dbReference>
<feature type="region of interest" description="Disordered" evidence="1">
    <location>
        <begin position="615"/>
        <end position="634"/>
    </location>
</feature>
<evidence type="ECO:0008006" key="4">
    <source>
        <dbReference type="Google" id="ProtNLM"/>
    </source>
</evidence>
<name>A0A1M5Y0J1_9BACT</name>
<evidence type="ECO:0000313" key="3">
    <source>
        <dbReference type="Proteomes" id="UP000184139"/>
    </source>
</evidence>
<dbReference type="Proteomes" id="UP000184139">
    <property type="component" value="Unassembled WGS sequence"/>
</dbReference>
<keyword evidence="3" id="KW-1185">Reference proteome</keyword>
<proteinExistence type="predicted"/>
<reference evidence="2 3" key="1">
    <citation type="submission" date="2016-11" db="EMBL/GenBank/DDBJ databases">
        <authorList>
            <person name="Jaros S."/>
            <person name="Januszkiewicz K."/>
            <person name="Wedrychowicz H."/>
        </authorList>
    </citation>
    <scope>NUCLEOTIDE SEQUENCE [LARGE SCALE GENOMIC DNA]</scope>
    <source>
        <strain evidence="2 3">DSM 9705</strain>
    </source>
</reference>
<gene>
    <name evidence="2" type="ORF">SAMN02745124_03512</name>
</gene>
<evidence type="ECO:0000256" key="1">
    <source>
        <dbReference type="SAM" id="MobiDB-lite"/>
    </source>
</evidence>
<dbReference type="RefSeq" id="WP_073378080.1">
    <property type="nucleotide sequence ID" value="NZ_FQXS01000026.1"/>
</dbReference>
<sequence>MITSSQLKNLSGLRFRLISNVIRKTWKDIRREEGYHDLLFPESKILLLALSAIALLVFTCPSAPAQEGIDVEYVSEEDLPLSATLVPDPHGVIPAPNNDLITLSIDENKINMTISGSDAGAASVEQTIATPAEGRHSATLTTLYPDHSTKDSKQLLFIVDTIPPEIVASTPQVQKIPSSNIPFFFQYLDTGSGVETTDNQGVKQARINGQAVHAAMTNHADGSGTVVINAEGQLDSTSELSLLLTLQDRAGNEKTITNHYSVEQPEKTWAHCETAGYLYSLSNTPLEIRTDHLSPVIIRPHRTYPLTIPFTTWIWRFGHPSERLSRLNENIWSQFSLDSTDGSIVVKKVEFDSQQNNKVIFNIATQDQELDFTTLSLTFPNGFQSNLSSENCPFDSESTQQDVDSFYSNNAVFTFGTIEIPVRIEQSTELRFQVEPLNKTLVASAETRPLPEIDLQASWFEVNGKKYWFDEEGFSTAPAIEGFNLYTVNIGHKTGKWQTTYSDTFRLINNDRNVLYSKEILVPFDPPEIENFIYNRESRSFSALIKDEGTPLKDLRIFLSTPMHGDIPFFFDKSTGKLTAPFQLTDDIATVSLSVTDNASQNTTAHCVVYGELDDTSEDPDQSAVTSTATEAPEQEINPSIGTPAVYYNNHLYKMLYGTSPAEQMQDHIDFINKSGRRSTVSNKFCSEPSETISAALLEGPLTSGLHKVSYCTQKTECVLGAFVNMKFYTEKGLRHLFAQINNNILASFGAANWEEAKEKWQEAIAKGEPGWNLSQPPEPYVLRVNKNYYTVTHPPECEVRFMDLLPPVIFNASYNFNTGKIEADIYDHGAPLENLKTRLKLESLEIEPGNPGYAEYQIVPENPSYIKLYGGGHDYLPETAFNPSSGHFSGTYEDQGLELFGLTIEARDAAQNLGSRTIGIFLPQNPPLVALRLIDRAESGKSLKLEGNAINAQFLGEAWDESRIDPDKTRVRVDDQPIPYYGRMPFDWQGRSVLEYQVAEGRLLDSTHGIYRLNFGVQVDEGPHTAQFRVTDHSGYSAEASLDFSLTFKPEIFNFKASPSSVQGYGGPLFTALILDKGKNLHPDGISFFIDNQIVAQEALYYDPDSGYFCVLGPLQLSHGRHFAVVKAVDTDGNSAFQQISFFAGQNTTILPDTSLDISIDTYNIWEISNQNNDGQANPGETIRLFLSLQNNTVIPAEQCQASLHAFDSRIGVETARVSYGELSPGVSTMPLRGFEMEISPEIFDTTIRDPFEADFRLHLSCDEHPPYEIPFKLPIFKPSVPADISSQVVVEPDRLPAVTDTSLITLSGKASSSHSYVEEVTVLVNGREVPVRNYDKHSERFEVALNLDPGPNTIEMRAVDESGANGFAIVFISCNSAIEVTLDRLPRTTDSSEIMISGKAESSASIISEITMQVNGIPVDLRWHKSAGTFRAEVSLTSGLNTIVVEAFDEAGAYGRAQTTIRFEAAISVKLDRLPPSTEAESLLVTGSASSTGSDITYMQVLSNGSSFPTSYNAASKRFSATIDLQDGGNAVRAEARDETGLMGSASAFVNKTSSFVSPVITITSIENGDYFLCDPIPVNGTFSPGSSSVDTILVRGPVGCSDPDISGETFTAECDSIASPEGNYPIEVEIRTVDGLIATDTVIIVTGPCW</sequence>
<protein>
    <recommendedName>
        <fullName evidence="4">Ig-like domain (Group 3)</fullName>
    </recommendedName>
</protein>
<dbReference type="OrthoDB" id="5504302at2"/>
<organism evidence="2 3">
    <name type="scientific">Desulfofustis glycolicus DSM 9705</name>
    <dbReference type="NCBI Taxonomy" id="1121409"/>
    <lineage>
        <taxon>Bacteria</taxon>
        <taxon>Pseudomonadati</taxon>
        <taxon>Thermodesulfobacteriota</taxon>
        <taxon>Desulfobulbia</taxon>
        <taxon>Desulfobulbales</taxon>
        <taxon>Desulfocapsaceae</taxon>
        <taxon>Desulfofustis</taxon>
    </lineage>
</organism>